<gene>
    <name evidence="1" type="ORF">C4N19_01150</name>
</gene>
<dbReference type="RefSeq" id="WP_005882970.1">
    <property type="nucleotide sequence ID" value="NZ_CP028102.1"/>
</dbReference>
<proteinExistence type="predicted"/>
<keyword evidence="2" id="KW-1185">Reference proteome</keyword>
<protein>
    <submittedName>
        <fullName evidence="1">Uncharacterized protein</fullName>
    </submittedName>
</protein>
<name>A0ABN5J7M4_FUSMR</name>
<dbReference type="Proteomes" id="UP000240258">
    <property type="component" value="Chromosome"/>
</dbReference>
<dbReference type="GeneID" id="62762102"/>
<sequence length="86" mass="11015">MERYIQLFKEYRIIRKNLLERFEKQVKGIMEELKFYTDVMVYLKDNKEIDFERISSLSTIYYLYKMNRRKYPKVEIYLENYFRREN</sequence>
<organism evidence="1 2">
    <name type="scientific">Fusobacterium mortiferum ATCC 9817</name>
    <dbReference type="NCBI Taxonomy" id="469616"/>
    <lineage>
        <taxon>Bacteria</taxon>
        <taxon>Fusobacteriati</taxon>
        <taxon>Fusobacteriota</taxon>
        <taxon>Fusobacteriia</taxon>
        <taxon>Fusobacteriales</taxon>
        <taxon>Fusobacteriaceae</taxon>
        <taxon>Fusobacterium</taxon>
    </lineage>
</organism>
<dbReference type="EMBL" id="CP028102">
    <property type="protein sequence ID" value="AVQ17809.1"/>
    <property type="molecule type" value="Genomic_DNA"/>
</dbReference>
<evidence type="ECO:0000313" key="1">
    <source>
        <dbReference type="EMBL" id="AVQ17809.1"/>
    </source>
</evidence>
<reference evidence="2" key="1">
    <citation type="journal article" date="2018" name="MSphere">
        <title>Fusobacterium Genomics Using MinION and Illumina Sequencing Enables Genome Completion and Correction.</title>
        <authorList>
            <person name="Todd S.M."/>
            <person name="Settlage R.E."/>
            <person name="Lahmers K.K."/>
            <person name="Slade D.J."/>
        </authorList>
    </citation>
    <scope>NUCLEOTIDE SEQUENCE [LARGE SCALE GENOMIC DNA]</scope>
    <source>
        <strain evidence="2">ATCC 9817</strain>
    </source>
</reference>
<evidence type="ECO:0000313" key="2">
    <source>
        <dbReference type="Proteomes" id="UP000240258"/>
    </source>
</evidence>
<accession>A0ABN5J7M4</accession>